<gene>
    <name evidence="1" type="ORF">AGLY_000573</name>
</gene>
<evidence type="ECO:0000313" key="1">
    <source>
        <dbReference type="EMBL" id="KAE9545030.1"/>
    </source>
</evidence>
<name>A0A6G0U8E2_APHGL</name>
<reference evidence="1 2" key="1">
    <citation type="submission" date="2019-08" db="EMBL/GenBank/DDBJ databases">
        <title>The genome of the soybean aphid Biotype 1, its phylome, world population structure and adaptation to the North American continent.</title>
        <authorList>
            <person name="Giordano R."/>
            <person name="Donthu R.K."/>
            <person name="Hernandez A.G."/>
            <person name="Wright C.L."/>
            <person name="Zimin A.V."/>
        </authorList>
    </citation>
    <scope>NUCLEOTIDE SEQUENCE [LARGE SCALE GENOMIC DNA]</scope>
    <source>
        <tissue evidence="1">Whole aphids</tissue>
    </source>
</reference>
<dbReference type="AlphaFoldDB" id="A0A6G0U8E2"/>
<proteinExistence type="predicted"/>
<accession>A0A6G0U8E2</accession>
<dbReference type="Proteomes" id="UP000475862">
    <property type="component" value="Unassembled WGS sequence"/>
</dbReference>
<sequence>MKQNKCKSSFSKSIHSIISNITTKSVPHQLHNAFRRFYHQTDTSDLSDRLENEGNFKELPLNCHQNNYDQSSVNTKPKMTGEIIRKTLIHILGNLALPMNKYIGIRITTDGCSMVQSEICGTNNSIKCLKEIKFVDDIKIKRIIKQIRLFSYRFTLSTDLIKKSMSVFDIDIILPIYFHNLEIFNHQKEIQNKINIMMAQEVQLWLTYLLPYWKNEKEIPKISLEAFEKCDSGTFPIIYNLFLYLIHYQLLQQLRNEICLLSSDSAFKRLNGLALRNCYRHININYEEIIDEILNTKRFCSKYGLLVVILHLQRFFKCGVNFHPPELGEHKHFLRLPELQVHYGPPEFGEQKSSVRQFIVLKIYNKNITFLAIEQRSQYIARGYLEGQKISKLEQIEYSRGGTKKCEFFIIRNVYFFLKKWFQKLTTSDSYPNLLKALSNFISLL</sequence>
<dbReference type="OrthoDB" id="10671279at2759"/>
<dbReference type="EMBL" id="VYZN01000001">
    <property type="protein sequence ID" value="KAE9545030.1"/>
    <property type="molecule type" value="Genomic_DNA"/>
</dbReference>
<evidence type="ECO:0000313" key="2">
    <source>
        <dbReference type="Proteomes" id="UP000475862"/>
    </source>
</evidence>
<feature type="non-terminal residue" evidence="1">
    <location>
        <position position="445"/>
    </location>
</feature>
<organism evidence="1 2">
    <name type="scientific">Aphis glycines</name>
    <name type="common">Soybean aphid</name>
    <dbReference type="NCBI Taxonomy" id="307491"/>
    <lineage>
        <taxon>Eukaryota</taxon>
        <taxon>Metazoa</taxon>
        <taxon>Ecdysozoa</taxon>
        <taxon>Arthropoda</taxon>
        <taxon>Hexapoda</taxon>
        <taxon>Insecta</taxon>
        <taxon>Pterygota</taxon>
        <taxon>Neoptera</taxon>
        <taxon>Paraneoptera</taxon>
        <taxon>Hemiptera</taxon>
        <taxon>Sternorrhyncha</taxon>
        <taxon>Aphidomorpha</taxon>
        <taxon>Aphidoidea</taxon>
        <taxon>Aphididae</taxon>
        <taxon>Aphidini</taxon>
        <taxon>Aphis</taxon>
        <taxon>Aphis</taxon>
    </lineage>
</organism>
<protein>
    <submittedName>
        <fullName evidence="1">Uncharacterized protein</fullName>
    </submittedName>
</protein>
<keyword evidence="2" id="KW-1185">Reference proteome</keyword>
<comment type="caution">
    <text evidence="1">The sequence shown here is derived from an EMBL/GenBank/DDBJ whole genome shotgun (WGS) entry which is preliminary data.</text>
</comment>